<keyword evidence="1" id="KW-0812">Transmembrane</keyword>
<gene>
    <name evidence="2" type="ORF">C4B24_02715</name>
</gene>
<comment type="caution">
    <text evidence="2">The sequence shown here is derived from an EMBL/GenBank/DDBJ whole genome shotgun (WGS) entry which is preliminary data.</text>
</comment>
<keyword evidence="3" id="KW-1185">Reference proteome</keyword>
<organism evidence="2 3">
    <name type="scientific">Mycoplasma marinum</name>
    <dbReference type="NCBI Taxonomy" id="1937190"/>
    <lineage>
        <taxon>Bacteria</taxon>
        <taxon>Bacillati</taxon>
        <taxon>Mycoplasmatota</taxon>
        <taxon>Mollicutes</taxon>
        <taxon>Mycoplasmataceae</taxon>
        <taxon>Mycoplasma</taxon>
    </lineage>
</organism>
<keyword evidence="1" id="KW-0472">Membrane</keyword>
<dbReference type="AlphaFoldDB" id="A0A4R0XW36"/>
<feature type="transmembrane region" description="Helical" evidence="1">
    <location>
        <begin position="34"/>
        <end position="54"/>
    </location>
</feature>
<dbReference type="EMBL" id="PSZO01000011">
    <property type="protein sequence ID" value="TCG11171.1"/>
    <property type="molecule type" value="Genomic_DNA"/>
</dbReference>
<dbReference type="RefSeq" id="WP_131599099.1">
    <property type="nucleotide sequence ID" value="NZ_PSZO01000011.1"/>
</dbReference>
<reference evidence="2 3" key="1">
    <citation type="submission" date="2018-02" db="EMBL/GenBank/DDBJ databases">
        <title>Mycoplasma marinum and Mycoplasma todarodis sp. nov., moderately halophilic and psychrotolerant mycoplasmas isolated from cephalopods.</title>
        <authorList>
            <person name="Viver T."/>
        </authorList>
    </citation>
    <scope>NUCLEOTIDE SEQUENCE [LARGE SCALE GENOMIC DNA]</scope>
    <source>
        <strain evidence="2 3">PE</strain>
    </source>
</reference>
<proteinExistence type="predicted"/>
<keyword evidence="1" id="KW-1133">Transmembrane helix</keyword>
<evidence type="ECO:0000313" key="2">
    <source>
        <dbReference type="EMBL" id="TCG11171.1"/>
    </source>
</evidence>
<dbReference type="Proteomes" id="UP000294192">
    <property type="component" value="Unassembled WGS sequence"/>
</dbReference>
<protein>
    <submittedName>
        <fullName evidence="2">Uncharacterized protein</fullName>
    </submittedName>
</protein>
<evidence type="ECO:0000313" key="3">
    <source>
        <dbReference type="Proteomes" id="UP000294192"/>
    </source>
</evidence>
<evidence type="ECO:0000256" key="1">
    <source>
        <dbReference type="SAM" id="Phobius"/>
    </source>
</evidence>
<name>A0A4R0XW36_9MOLU</name>
<accession>A0A4R0XW36</accession>
<sequence>MSVLFIILLIVFSLPCIIGSFIYACVTSHTKVSVLTVVLLLLFGAVISVIIYLIRVENNANKATDSNEVKKDGNKVETIDVDAEIQEVQKLLDKDMINEEESGLMVQEIMKR</sequence>